<dbReference type="Proteomes" id="UP000199759">
    <property type="component" value="Unassembled WGS sequence"/>
</dbReference>
<dbReference type="STRING" id="144026.SAMN04488568_101253"/>
<evidence type="ECO:0000256" key="4">
    <source>
        <dbReference type="ARBA" id="ARBA00022989"/>
    </source>
</evidence>
<feature type="transmembrane region" description="Helical" evidence="6">
    <location>
        <begin position="167"/>
        <end position="185"/>
    </location>
</feature>
<evidence type="ECO:0000256" key="5">
    <source>
        <dbReference type="ARBA" id="ARBA00023136"/>
    </source>
</evidence>
<evidence type="ECO:0000313" key="8">
    <source>
        <dbReference type="Proteomes" id="UP000199759"/>
    </source>
</evidence>
<organism evidence="7 8">
    <name type="scientific">Maricaulis salignorans</name>
    <dbReference type="NCBI Taxonomy" id="144026"/>
    <lineage>
        <taxon>Bacteria</taxon>
        <taxon>Pseudomonadati</taxon>
        <taxon>Pseudomonadota</taxon>
        <taxon>Alphaproteobacteria</taxon>
        <taxon>Maricaulales</taxon>
        <taxon>Maricaulaceae</taxon>
        <taxon>Maricaulis</taxon>
    </lineage>
</organism>
<dbReference type="InterPro" id="IPR050833">
    <property type="entry name" value="Poly_Biosynth_Transport"/>
</dbReference>
<feature type="transmembrane region" description="Helical" evidence="6">
    <location>
        <begin position="226"/>
        <end position="246"/>
    </location>
</feature>
<keyword evidence="3 6" id="KW-0812">Transmembrane</keyword>
<feature type="transmembrane region" description="Helical" evidence="6">
    <location>
        <begin position="20"/>
        <end position="44"/>
    </location>
</feature>
<proteinExistence type="predicted"/>
<feature type="transmembrane region" description="Helical" evidence="6">
    <location>
        <begin position="129"/>
        <end position="147"/>
    </location>
</feature>
<dbReference type="GO" id="GO:0005886">
    <property type="term" value="C:plasma membrane"/>
    <property type="evidence" value="ECO:0007669"/>
    <property type="project" value="UniProtKB-SubCell"/>
</dbReference>
<evidence type="ECO:0000256" key="2">
    <source>
        <dbReference type="ARBA" id="ARBA00022475"/>
    </source>
</evidence>
<keyword evidence="5 6" id="KW-0472">Membrane</keyword>
<accession>A0A1G9LY38</accession>
<feature type="transmembrane region" description="Helical" evidence="6">
    <location>
        <begin position="400"/>
        <end position="420"/>
    </location>
</feature>
<dbReference type="EMBL" id="FNHG01000001">
    <property type="protein sequence ID" value="SDL66826.1"/>
    <property type="molecule type" value="Genomic_DNA"/>
</dbReference>
<name>A0A1G9LY38_9PROT</name>
<keyword evidence="2" id="KW-1003">Cell membrane</keyword>
<feature type="transmembrane region" description="Helical" evidence="6">
    <location>
        <begin position="101"/>
        <end position="123"/>
    </location>
</feature>
<feature type="transmembrane region" description="Helical" evidence="6">
    <location>
        <begin position="345"/>
        <end position="364"/>
    </location>
</feature>
<keyword evidence="4 6" id="KW-1133">Transmembrane helix</keyword>
<protein>
    <submittedName>
        <fullName evidence="7">Membrane protein involved in the export of O-antigen and teichoic acid</fullName>
    </submittedName>
</protein>
<keyword evidence="8" id="KW-1185">Reference proteome</keyword>
<reference evidence="7 8" key="1">
    <citation type="submission" date="2016-10" db="EMBL/GenBank/DDBJ databases">
        <authorList>
            <person name="de Groot N.N."/>
        </authorList>
    </citation>
    <scope>NUCLEOTIDE SEQUENCE [LARGE SCALE GENOMIC DNA]</scope>
    <source>
        <strain evidence="7 8">DSM 16077</strain>
    </source>
</reference>
<dbReference type="AlphaFoldDB" id="A0A1G9LY38"/>
<feature type="transmembrane region" description="Helical" evidence="6">
    <location>
        <begin position="191"/>
        <end position="210"/>
    </location>
</feature>
<feature type="transmembrane region" description="Helical" evidence="6">
    <location>
        <begin position="50"/>
        <end position="72"/>
    </location>
</feature>
<feature type="transmembrane region" description="Helical" evidence="6">
    <location>
        <begin position="376"/>
        <end position="394"/>
    </location>
</feature>
<evidence type="ECO:0000256" key="6">
    <source>
        <dbReference type="SAM" id="Phobius"/>
    </source>
</evidence>
<dbReference type="OrthoDB" id="9800982at2"/>
<evidence type="ECO:0000256" key="1">
    <source>
        <dbReference type="ARBA" id="ARBA00004651"/>
    </source>
</evidence>
<dbReference type="PANTHER" id="PTHR30250">
    <property type="entry name" value="PST FAMILY PREDICTED COLANIC ACID TRANSPORTER"/>
    <property type="match status" value="1"/>
</dbReference>
<feature type="transmembrane region" description="Helical" evidence="6">
    <location>
        <begin position="309"/>
        <end position="333"/>
    </location>
</feature>
<feature type="transmembrane region" description="Helical" evidence="6">
    <location>
        <begin position="266"/>
        <end position="288"/>
    </location>
</feature>
<evidence type="ECO:0000313" key="7">
    <source>
        <dbReference type="EMBL" id="SDL66826.1"/>
    </source>
</evidence>
<comment type="subcellular location">
    <subcellularLocation>
        <location evidence="1">Cell membrane</location>
        <topology evidence="1">Multi-pass membrane protein</topology>
    </subcellularLocation>
</comment>
<dbReference type="PANTHER" id="PTHR30250:SF11">
    <property type="entry name" value="O-ANTIGEN TRANSPORTER-RELATED"/>
    <property type="match status" value="1"/>
</dbReference>
<sequence>MLLGRLRSLRERVRAQPELIGRTAIVLLIKLGAAGLSYAMFIAIARALDAQAFGSFGLAFSAATLAAVIIGFGQKAYILRRAPVLFAAGKQAAVGALNRRALLLFALVTSLIGALGFLATSVWPTTLPAGLWLWATAAAGLFALAEYQQSTARSAGIFIRALAPRDLIWRILVIAFAVGAAGATWMSAQSIFAALVLSLAGLLLAQQVWLPHLRPGFATPAAEDRARVWLTASTGLWGVAIIQALIPNLSVLAAGFILDVDTAGRLFAALRTAMLLQIFQMAANLVIAPSISRLKAENHLDRLQTESRLVTLLAALPLAGLLVIFALAGGWVMSIFGQEHAGSGPVLLILALGFSANAVCGPTAQMMESLHDERSLFVILAASAAISTILIFILGFAFGVLGVAVAVSLHSIMWNLAAYIRIWQRHGIRVGLI</sequence>
<gene>
    <name evidence="7" type="ORF">SAMN04488568_101253</name>
</gene>
<evidence type="ECO:0000256" key="3">
    <source>
        <dbReference type="ARBA" id="ARBA00022692"/>
    </source>
</evidence>
<dbReference type="RefSeq" id="WP_091765545.1">
    <property type="nucleotide sequence ID" value="NZ_FNHG01000001.1"/>
</dbReference>